<reference evidence="2" key="1">
    <citation type="submission" date="2021-05" db="EMBL/GenBank/DDBJ databases">
        <authorList>
            <person name="Alioto T."/>
            <person name="Alioto T."/>
            <person name="Gomez Garrido J."/>
        </authorList>
    </citation>
    <scope>NUCLEOTIDE SEQUENCE</scope>
</reference>
<dbReference type="AlphaFoldDB" id="A0A8D9DWC2"/>
<protein>
    <submittedName>
        <fullName evidence="2">Uncharacterized protein</fullName>
    </submittedName>
</protein>
<feature type="region of interest" description="Disordered" evidence="1">
    <location>
        <begin position="1"/>
        <end position="76"/>
    </location>
</feature>
<feature type="compositionally biased region" description="Acidic residues" evidence="1">
    <location>
        <begin position="57"/>
        <end position="69"/>
    </location>
</feature>
<proteinExistence type="predicted"/>
<accession>A0A8D9DWC2</accession>
<sequence>MPDIEESRLDQDDDIQKRNYERRSIPNFNLEQDDDIGDGTDIQCEVRQESELLSDSNEFDQDIEIPEESDVQRGSDTDIQEETYEDLHQYVEIPEESDVLSESRLDQSVNLQPPLGYVYSRQGVEIHHESSLEDLSLRDSTSYQNNDIRSVNHLHHDSISDRGDSHVDTSYTQADEIRLGSYFDSDSYSESVRDTLSAMEEGSSVIEGDDIRSGSETLDRSVIERNDNGNSGMGVNSLRVSLPLSLLEETILSSGDGTTAEIE</sequence>
<dbReference type="EMBL" id="HBUF01385329">
    <property type="protein sequence ID" value="CAG6731938.1"/>
    <property type="molecule type" value="Transcribed_RNA"/>
</dbReference>
<organism evidence="2">
    <name type="scientific">Cacopsylla melanoneura</name>
    <dbReference type="NCBI Taxonomy" id="428564"/>
    <lineage>
        <taxon>Eukaryota</taxon>
        <taxon>Metazoa</taxon>
        <taxon>Ecdysozoa</taxon>
        <taxon>Arthropoda</taxon>
        <taxon>Hexapoda</taxon>
        <taxon>Insecta</taxon>
        <taxon>Pterygota</taxon>
        <taxon>Neoptera</taxon>
        <taxon>Paraneoptera</taxon>
        <taxon>Hemiptera</taxon>
        <taxon>Sternorrhyncha</taxon>
        <taxon>Psylloidea</taxon>
        <taxon>Psyllidae</taxon>
        <taxon>Psyllinae</taxon>
        <taxon>Cacopsylla</taxon>
    </lineage>
</organism>
<name>A0A8D9DWC2_9HEMI</name>
<evidence type="ECO:0000256" key="1">
    <source>
        <dbReference type="SAM" id="MobiDB-lite"/>
    </source>
</evidence>
<evidence type="ECO:0000313" key="2">
    <source>
        <dbReference type="EMBL" id="CAG6731938.1"/>
    </source>
</evidence>
<feature type="compositionally biased region" description="Basic and acidic residues" evidence="1">
    <location>
        <begin position="1"/>
        <end position="24"/>
    </location>
</feature>